<dbReference type="PANTHER" id="PTHR24348:SF22">
    <property type="entry name" value="NON-SPECIFIC SERINE_THREONINE PROTEIN KINASE"/>
    <property type="match status" value="1"/>
</dbReference>
<keyword evidence="1" id="KW-0808">Transferase</keyword>
<gene>
    <name evidence="6" type="ORF">BjapCC829_18795</name>
</gene>
<keyword evidence="4" id="KW-0067">ATP-binding</keyword>
<evidence type="ECO:0000256" key="3">
    <source>
        <dbReference type="ARBA" id="ARBA00022777"/>
    </source>
</evidence>
<dbReference type="PANTHER" id="PTHR24348">
    <property type="entry name" value="SERINE/THREONINE-PROTEIN KINASE UNC-51-RELATED"/>
    <property type="match status" value="1"/>
</dbReference>
<evidence type="ECO:0000313" key="7">
    <source>
        <dbReference type="Proteomes" id="UP001430990"/>
    </source>
</evidence>
<dbReference type="InterPro" id="IPR008271">
    <property type="entry name" value="Ser/Thr_kinase_AS"/>
</dbReference>
<evidence type="ECO:0000256" key="4">
    <source>
        <dbReference type="ARBA" id="ARBA00022840"/>
    </source>
</evidence>
<evidence type="ECO:0000259" key="5">
    <source>
        <dbReference type="PROSITE" id="PS50011"/>
    </source>
</evidence>
<evidence type="ECO:0000256" key="1">
    <source>
        <dbReference type="ARBA" id="ARBA00022679"/>
    </source>
</evidence>
<evidence type="ECO:0000256" key="2">
    <source>
        <dbReference type="ARBA" id="ARBA00022741"/>
    </source>
</evidence>
<dbReference type="Pfam" id="PF00069">
    <property type="entry name" value="Pkinase"/>
    <property type="match status" value="1"/>
</dbReference>
<dbReference type="InterPro" id="IPR045269">
    <property type="entry name" value="Atg1-like"/>
</dbReference>
<organism evidence="6 7">
    <name type="scientific">Bradyrhizobium barranii</name>
    <dbReference type="NCBI Taxonomy" id="2992140"/>
    <lineage>
        <taxon>Bacteria</taxon>
        <taxon>Pseudomonadati</taxon>
        <taxon>Pseudomonadota</taxon>
        <taxon>Alphaproteobacteria</taxon>
        <taxon>Hyphomicrobiales</taxon>
        <taxon>Nitrobacteraceae</taxon>
        <taxon>Bradyrhizobium</taxon>
    </lineage>
</organism>
<dbReference type="EMBL" id="CP088100">
    <property type="protein sequence ID" value="UFW90467.1"/>
    <property type="molecule type" value="Genomic_DNA"/>
</dbReference>
<keyword evidence="3 6" id="KW-0418">Kinase</keyword>
<dbReference type="PROSITE" id="PS00108">
    <property type="entry name" value="PROTEIN_KINASE_ST"/>
    <property type="match status" value="1"/>
</dbReference>
<accession>A0ABY3QWQ0</accession>
<sequence length="363" mass="40908">MTFLLKDPTAPEEIIAELQDLSAKYEIKVHTKQGGNGFIFSAINRILRSEVIIKFYYWGGLKKLHAEPQALMSLQSPYVLQILDAGFAGNEWAYFVTPHCAEGDLDTFLQRNRTSNLAALDKCADILMGLAELHGQRLVHRDIKPANIYLHSEKAIIGDFGSIAKLPEGNDAVVASKHAVLYRPPESVVSNTYGFSGDIYQCGMVLYQLLGGALPYEEIHWLSKSQKLKYQKLQYPDSTLYADECVRERIAKGKLLNFSTVNAWAPDGLIKIARRACSKDPKARFSSVAEFLAKLSEARSFVHDWSWTSEDELTLEGSTAYLIRKVDHEFRVFKRKKSSEWRADNTVGGSDLRRIVLDIEAKL</sequence>
<dbReference type="Gene3D" id="1.10.510.10">
    <property type="entry name" value="Transferase(Phosphotransferase) domain 1"/>
    <property type="match status" value="1"/>
</dbReference>
<keyword evidence="2" id="KW-0547">Nucleotide-binding</keyword>
<reference evidence="6" key="1">
    <citation type="submission" date="2021-11" db="EMBL/GenBank/DDBJ databases">
        <title>Australian commercial rhizobial inoculants.</title>
        <authorList>
            <person name="Kohlmeier M.G."/>
            <person name="O'Hara G.W."/>
            <person name="Colombi E."/>
            <person name="Ramsay J.P."/>
            <person name="Terpolilli J."/>
        </authorList>
    </citation>
    <scope>NUCLEOTIDE SEQUENCE</scope>
    <source>
        <strain evidence="6">CC829</strain>
    </source>
</reference>
<dbReference type="SUPFAM" id="SSF56112">
    <property type="entry name" value="Protein kinase-like (PK-like)"/>
    <property type="match status" value="1"/>
</dbReference>
<dbReference type="GO" id="GO:0016301">
    <property type="term" value="F:kinase activity"/>
    <property type="evidence" value="ECO:0007669"/>
    <property type="project" value="UniProtKB-KW"/>
</dbReference>
<name>A0ABY3QWQ0_9BRAD</name>
<dbReference type="Proteomes" id="UP001430990">
    <property type="component" value="Chromosome"/>
</dbReference>
<dbReference type="SMART" id="SM00220">
    <property type="entry name" value="S_TKc"/>
    <property type="match status" value="1"/>
</dbReference>
<feature type="domain" description="Protein kinase" evidence="5">
    <location>
        <begin position="25"/>
        <end position="306"/>
    </location>
</feature>
<proteinExistence type="predicted"/>
<dbReference type="InterPro" id="IPR000719">
    <property type="entry name" value="Prot_kinase_dom"/>
</dbReference>
<protein>
    <submittedName>
        <fullName evidence="6">Protein kinase</fullName>
    </submittedName>
</protein>
<dbReference type="RefSeq" id="WP_231144636.1">
    <property type="nucleotide sequence ID" value="NZ_CP088100.1"/>
</dbReference>
<dbReference type="PROSITE" id="PS50011">
    <property type="entry name" value="PROTEIN_KINASE_DOM"/>
    <property type="match status" value="1"/>
</dbReference>
<evidence type="ECO:0000313" key="6">
    <source>
        <dbReference type="EMBL" id="UFW90467.1"/>
    </source>
</evidence>
<keyword evidence="7" id="KW-1185">Reference proteome</keyword>
<dbReference type="InterPro" id="IPR011009">
    <property type="entry name" value="Kinase-like_dom_sf"/>
</dbReference>